<evidence type="ECO:0008006" key="6">
    <source>
        <dbReference type="Google" id="ProtNLM"/>
    </source>
</evidence>
<feature type="repeat" description="PPR" evidence="2">
    <location>
        <begin position="95"/>
        <end position="129"/>
    </location>
</feature>
<feature type="repeat" description="PPR" evidence="2">
    <location>
        <begin position="130"/>
        <end position="164"/>
    </location>
</feature>
<accession>A0AAE0FL71</accession>
<keyword evidence="5" id="KW-1185">Reference proteome</keyword>
<dbReference type="PANTHER" id="PTHR47801:SF1">
    <property type="entry name" value="OS05G0145600 PROTEIN"/>
    <property type="match status" value="1"/>
</dbReference>
<dbReference type="NCBIfam" id="TIGR00756">
    <property type="entry name" value="PPR"/>
    <property type="match status" value="2"/>
</dbReference>
<gene>
    <name evidence="4" type="ORF">CYMTET_29541</name>
</gene>
<comment type="caution">
    <text evidence="4">The sequence shown here is derived from an EMBL/GenBank/DDBJ whole genome shotgun (WGS) entry which is preliminary data.</text>
</comment>
<dbReference type="Pfam" id="PF13812">
    <property type="entry name" value="PPR_3"/>
    <property type="match status" value="2"/>
</dbReference>
<sequence length="531" mass="58149">MLCLKILSKSYGRVLGQSNSVFKALRCVNSSAALSSSDGSSRHSSKQIPVRWGTTSKPKTLDEYNDRLFELVRTNKAFACYTLEEDMLADGIRPSGKTYHSLIAVSEKAGRLQDVLYYFQEMKNTGHAPAIVMYNYVISACATAEKPEMAFLFKDEMDRKGLRANLKTFKALLDACATLGDVQKAQTLVMEMEEAGCPHRADTLAALIIAHKNQQAPSTDIVSDCETIMEASPKICQTDHVPVEVFNAMLTVCLSTHSFLRAEEFLEKMYETTLPNAKTSELHVQYYLKTSKFDEGVEVLLGKNLTEEKPFVSTYVVPVLLYEARAAGATNVLLYGNACFWVCHCCASGCVLQVPLLLLYRLVLQVPVLRYEARAAGACCAAVWGYVLQVHCCTRYEAHFARVPVPRYEARAAEAVLRYGSCVLGASMLQYGRAAADAFSAAVLWLRAEACCGACAVVGYDAARCLCCGVSTDTAKVPVLLWRLVLQVPVLYGARAAGAFAAVRGSCCRCLCCGMRLVLQVPVLRYGARAA</sequence>
<evidence type="ECO:0000313" key="4">
    <source>
        <dbReference type="EMBL" id="KAK3261555.1"/>
    </source>
</evidence>
<dbReference type="PROSITE" id="PS51375">
    <property type="entry name" value="PPR"/>
    <property type="match status" value="3"/>
</dbReference>
<dbReference type="AlphaFoldDB" id="A0AAE0FL71"/>
<reference evidence="4 5" key="1">
    <citation type="journal article" date="2015" name="Genome Biol. Evol.">
        <title>Comparative Genomics of a Bacterivorous Green Alga Reveals Evolutionary Causalities and Consequences of Phago-Mixotrophic Mode of Nutrition.</title>
        <authorList>
            <person name="Burns J.A."/>
            <person name="Paasch A."/>
            <person name="Narechania A."/>
            <person name="Kim E."/>
        </authorList>
    </citation>
    <scope>NUCLEOTIDE SEQUENCE [LARGE SCALE GENOMIC DNA]</scope>
    <source>
        <strain evidence="4 5">PLY_AMNH</strain>
    </source>
</reference>
<organism evidence="4 5">
    <name type="scientific">Cymbomonas tetramitiformis</name>
    <dbReference type="NCBI Taxonomy" id="36881"/>
    <lineage>
        <taxon>Eukaryota</taxon>
        <taxon>Viridiplantae</taxon>
        <taxon>Chlorophyta</taxon>
        <taxon>Pyramimonadophyceae</taxon>
        <taxon>Pyramimonadales</taxon>
        <taxon>Pyramimonadaceae</taxon>
        <taxon>Cymbomonas</taxon>
    </lineage>
</organism>
<evidence type="ECO:0000256" key="1">
    <source>
        <dbReference type="ARBA" id="ARBA00022737"/>
    </source>
</evidence>
<dbReference type="PANTHER" id="PTHR47801">
    <property type="entry name" value="OS05G0145600 PROTEIN"/>
    <property type="match status" value="1"/>
</dbReference>
<dbReference type="InterPro" id="IPR002885">
    <property type="entry name" value="PPR_rpt"/>
</dbReference>
<dbReference type="InterPro" id="IPR011990">
    <property type="entry name" value="TPR-like_helical_dom_sf"/>
</dbReference>
<feature type="repeat" description="PPR" evidence="2">
    <location>
        <begin position="165"/>
        <end position="199"/>
    </location>
</feature>
<feature type="region of interest" description="Disordered" evidence="3">
    <location>
        <begin position="33"/>
        <end position="54"/>
    </location>
</feature>
<feature type="non-terminal residue" evidence="4">
    <location>
        <position position="531"/>
    </location>
</feature>
<dbReference type="Proteomes" id="UP001190700">
    <property type="component" value="Unassembled WGS sequence"/>
</dbReference>
<keyword evidence="1" id="KW-0677">Repeat</keyword>
<dbReference type="Gene3D" id="1.25.40.10">
    <property type="entry name" value="Tetratricopeptide repeat domain"/>
    <property type="match status" value="1"/>
</dbReference>
<evidence type="ECO:0000256" key="3">
    <source>
        <dbReference type="SAM" id="MobiDB-lite"/>
    </source>
</evidence>
<proteinExistence type="predicted"/>
<protein>
    <recommendedName>
        <fullName evidence="6">Pentacotripeptide-repeat region of PRORP domain-containing protein</fullName>
    </recommendedName>
</protein>
<evidence type="ECO:0000313" key="5">
    <source>
        <dbReference type="Proteomes" id="UP001190700"/>
    </source>
</evidence>
<name>A0AAE0FL71_9CHLO</name>
<evidence type="ECO:0000256" key="2">
    <source>
        <dbReference type="PROSITE-ProRule" id="PRU00708"/>
    </source>
</evidence>
<dbReference type="EMBL" id="LGRX02016820">
    <property type="protein sequence ID" value="KAK3261555.1"/>
    <property type="molecule type" value="Genomic_DNA"/>
</dbReference>